<comment type="subcellular location">
    <subcellularLocation>
        <location evidence="1">Membrane</location>
        <topology evidence="1">Multi-pass membrane protein</topology>
    </subcellularLocation>
</comment>
<evidence type="ECO:0000256" key="2">
    <source>
        <dbReference type="ARBA" id="ARBA00022692"/>
    </source>
</evidence>
<dbReference type="Pfam" id="PF00083">
    <property type="entry name" value="Sugar_tr"/>
    <property type="match status" value="1"/>
</dbReference>
<dbReference type="PROSITE" id="PS00216">
    <property type="entry name" value="SUGAR_TRANSPORT_1"/>
    <property type="match status" value="2"/>
</dbReference>
<dbReference type="Pfam" id="PF07690">
    <property type="entry name" value="MFS_1"/>
    <property type="match status" value="1"/>
</dbReference>
<dbReference type="PRINTS" id="PR00171">
    <property type="entry name" value="SUGRTRNSPORT"/>
</dbReference>
<feature type="transmembrane region" description="Helical" evidence="6">
    <location>
        <begin position="283"/>
        <end position="305"/>
    </location>
</feature>
<keyword evidence="3 6" id="KW-1133">Transmembrane helix</keyword>
<dbReference type="InterPro" id="IPR003663">
    <property type="entry name" value="Sugar/inositol_transpt"/>
</dbReference>
<keyword evidence="2 6" id="KW-0812">Transmembrane</keyword>
<sequence>MARTTEHTQYGMTHETLGSLFAISDGMSYAWTAPMIPYLISDRSHIKTTLAEAEWLETILMMGALCGLPTTIYLVDKIGRKRSLLLASFTMILAWSTIALGPNIIYLYVARFFSGMAGDMAFVAAPMYVAEIADREIRGFLSGIIYLMMLIGCIIMYSVGPYFPFYVVSIVGCSVTLLEPNINVDEEILEISKAIERQKTERGRILDLFVIPSNRKGMLIMTVLNGGQHLCAISVILMNLHLILEAAGSIYIDSSQAAIIFSVVMLIAAAFASLQVDKYGRKVLLITSSILTGCCLLALAIYFNLKITGYDNILNVSWIPIVSVMIYAAVFKIGMGIVPIIVTAEIFPAKMKAIGMTVADAMLTVQTTYKNYVSIEYYTENYSNLS</sequence>
<dbReference type="InterPro" id="IPR036259">
    <property type="entry name" value="MFS_trans_sf"/>
</dbReference>
<evidence type="ECO:0000313" key="9">
    <source>
        <dbReference type="Proteomes" id="UP001162164"/>
    </source>
</evidence>
<feature type="transmembrane region" description="Helical" evidence="6">
    <location>
        <begin position="258"/>
        <end position="276"/>
    </location>
</feature>
<keyword evidence="4 6" id="KW-0472">Membrane</keyword>
<feature type="transmembrane region" description="Helical" evidence="6">
    <location>
        <begin position="137"/>
        <end position="157"/>
    </location>
</feature>
<evidence type="ECO:0000256" key="4">
    <source>
        <dbReference type="ARBA" id="ARBA00023136"/>
    </source>
</evidence>
<dbReference type="InterPro" id="IPR005829">
    <property type="entry name" value="Sugar_transporter_CS"/>
</dbReference>
<evidence type="ECO:0000256" key="3">
    <source>
        <dbReference type="ARBA" id="ARBA00022989"/>
    </source>
</evidence>
<keyword evidence="9" id="KW-1185">Reference proteome</keyword>
<gene>
    <name evidence="8" type="ORF">NQ317_015375</name>
</gene>
<feature type="transmembrane region" description="Helical" evidence="6">
    <location>
        <begin position="84"/>
        <end position="106"/>
    </location>
</feature>
<protein>
    <recommendedName>
        <fullName evidence="7">Major facilitator superfamily (MFS) profile domain-containing protein</fullName>
    </recommendedName>
</protein>
<comment type="caution">
    <text evidence="8">The sequence shown here is derived from an EMBL/GenBank/DDBJ whole genome shotgun (WGS) entry which is preliminary data.</text>
</comment>
<dbReference type="EMBL" id="JAPWTJ010001314">
    <property type="protein sequence ID" value="KAJ8972655.1"/>
    <property type="molecule type" value="Genomic_DNA"/>
</dbReference>
<proteinExistence type="predicted"/>
<dbReference type="Proteomes" id="UP001162164">
    <property type="component" value="Unassembled WGS sequence"/>
</dbReference>
<name>A0ABQ9J417_9CUCU</name>
<evidence type="ECO:0000259" key="7">
    <source>
        <dbReference type="PROSITE" id="PS50850"/>
    </source>
</evidence>
<dbReference type="PROSITE" id="PS50850">
    <property type="entry name" value="MFS"/>
    <property type="match status" value="1"/>
</dbReference>
<dbReference type="SUPFAM" id="SSF103473">
    <property type="entry name" value="MFS general substrate transporter"/>
    <property type="match status" value="1"/>
</dbReference>
<accession>A0ABQ9J417</accession>
<feature type="transmembrane region" description="Helical" evidence="6">
    <location>
        <begin position="317"/>
        <end position="342"/>
    </location>
</feature>
<dbReference type="Gene3D" id="1.20.1250.20">
    <property type="entry name" value="MFS general substrate transporter like domains"/>
    <property type="match status" value="2"/>
</dbReference>
<evidence type="ECO:0000256" key="1">
    <source>
        <dbReference type="ARBA" id="ARBA00004141"/>
    </source>
</evidence>
<evidence type="ECO:0000256" key="6">
    <source>
        <dbReference type="SAM" id="Phobius"/>
    </source>
</evidence>
<dbReference type="InterPro" id="IPR020846">
    <property type="entry name" value="MFS_dom"/>
</dbReference>
<evidence type="ECO:0000313" key="8">
    <source>
        <dbReference type="EMBL" id="KAJ8972655.1"/>
    </source>
</evidence>
<dbReference type="PANTHER" id="PTHR48021">
    <property type="match status" value="1"/>
</dbReference>
<evidence type="ECO:0000256" key="5">
    <source>
        <dbReference type="ARBA" id="ARBA00023180"/>
    </source>
</evidence>
<organism evidence="8 9">
    <name type="scientific">Molorchus minor</name>
    <dbReference type="NCBI Taxonomy" id="1323400"/>
    <lineage>
        <taxon>Eukaryota</taxon>
        <taxon>Metazoa</taxon>
        <taxon>Ecdysozoa</taxon>
        <taxon>Arthropoda</taxon>
        <taxon>Hexapoda</taxon>
        <taxon>Insecta</taxon>
        <taxon>Pterygota</taxon>
        <taxon>Neoptera</taxon>
        <taxon>Endopterygota</taxon>
        <taxon>Coleoptera</taxon>
        <taxon>Polyphaga</taxon>
        <taxon>Cucujiformia</taxon>
        <taxon>Chrysomeloidea</taxon>
        <taxon>Cerambycidae</taxon>
        <taxon>Lamiinae</taxon>
        <taxon>Monochamini</taxon>
        <taxon>Molorchus</taxon>
    </lineage>
</organism>
<dbReference type="InterPro" id="IPR050549">
    <property type="entry name" value="MFS_Trehalose_Transporter"/>
</dbReference>
<feature type="transmembrane region" description="Helical" evidence="6">
    <location>
        <begin position="112"/>
        <end position="130"/>
    </location>
</feature>
<keyword evidence="5" id="KW-0325">Glycoprotein</keyword>
<dbReference type="PANTHER" id="PTHR48021:SF46">
    <property type="entry name" value="MAJOR FACILITATOR SUPERFAMILY (MFS) PROFILE DOMAIN-CONTAINING PROTEIN"/>
    <property type="match status" value="1"/>
</dbReference>
<feature type="domain" description="Major facilitator superfamily (MFS) profile" evidence="7">
    <location>
        <begin position="11"/>
        <end position="386"/>
    </location>
</feature>
<reference evidence="8" key="1">
    <citation type="journal article" date="2023" name="Insect Mol. Biol.">
        <title>Genome sequencing provides insights into the evolution of gene families encoding plant cell wall-degrading enzymes in longhorned beetles.</title>
        <authorList>
            <person name="Shin N.R."/>
            <person name="Okamura Y."/>
            <person name="Kirsch R."/>
            <person name="Pauchet Y."/>
        </authorList>
    </citation>
    <scope>NUCLEOTIDE SEQUENCE</scope>
    <source>
        <strain evidence="8">MMC_N1</strain>
    </source>
</reference>
<dbReference type="InterPro" id="IPR005828">
    <property type="entry name" value="MFS_sugar_transport-like"/>
</dbReference>
<dbReference type="InterPro" id="IPR011701">
    <property type="entry name" value="MFS"/>
</dbReference>
<feature type="transmembrane region" description="Helical" evidence="6">
    <location>
        <begin position="55"/>
        <end position="75"/>
    </location>
</feature>
<feature type="transmembrane region" description="Helical" evidence="6">
    <location>
        <begin position="230"/>
        <end position="252"/>
    </location>
</feature>